<comment type="caution">
    <text evidence="2">The sequence shown here is derived from an EMBL/GenBank/DDBJ whole genome shotgun (WGS) entry which is preliminary data.</text>
</comment>
<sequence>MHHPSTTASRHCTVSQCSSHPYQSSSSGYEPALGLIQQPAPVVNSHHTPATVVPSPTLYTLPRLDLAINC</sequence>
<protein>
    <submittedName>
        <fullName evidence="2">Uncharacterized protein</fullName>
    </submittedName>
</protein>
<gene>
    <name evidence="2" type="ORF">PGTUg99_030467</name>
</gene>
<dbReference type="EMBL" id="VDEP01000205">
    <property type="protein sequence ID" value="KAA1124156.1"/>
    <property type="molecule type" value="Genomic_DNA"/>
</dbReference>
<evidence type="ECO:0000313" key="3">
    <source>
        <dbReference type="Proteomes" id="UP000325313"/>
    </source>
</evidence>
<reference evidence="2 3" key="1">
    <citation type="submission" date="2019-05" db="EMBL/GenBank/DDBJ databases">
        <title>Emergence of the Ug99 lineage of the wheat stem rust pathogen through somatic hybridization.</title>
        <authorList>
            <person name="Li F."/>
            <person name="Upadhyaya N.M."/>
            <person name="Sperschneider J."/>
            <person name="Matny O."/>
            <person name="Nguyen-Phuc H."/>
            <person name="Mago R."/>
            <person name="Raley C."/>
            <person name="Miller M.E."/>
            <person name="Silverstein K.A.T."/>
            <person name="Henningsen E."/>
            <person name="Hirsch C.D."/>
            <person name="Visser B."/>
            <person name="Pretorius Z.A."/>
            <person name="Steffenson B.J."/>
            <person name="Schwessinger B."/>
            <person name="Dodds P.N."/>
            <person name="Figueroa M."/>
        </authorList>
    </citation>
    <scope>NUCLEOTIDE SEQUENCE [LARGE SCALE GENOMIC DNA]</scope>
    <source>
        <strain evidence="2 3">Ug99</strain>
    </source>
</reference>
<dbReference type="Proteomes" id="UP000325313">
    <property type="component" value="Unassembled WGS sequence"/>
</dbReference>
<organism evidence="2 3">
    <name type="scientific">Puccinia graminis f. sp. tritici</name>
    <dbReference type="NCBI Taxonomy" id="56615"/>
    <lineage>
        <taxon>Eukaryota</taxon>
        <taxon>Fungi</taxon>
        <taxon>Dikarya</taxon>
        <taxon>Basidiomycota</taxon>
        <taxon>Pucciniomycotina</taxon>
        <taxon>Pucciniomycetes</taxon>
        <taxon>Pucciniales</taxon>
        <taxon>Pucciniaceae</taxon>
        <taxon>Puccinia</taxon>
    </lineage>
</organism>
<name>A0A5B0REA7_PUCGR</name>
<proteinExistence type="predicted"/>
<feature type="compositionally biased region" description="Polar residues" evidence="1">
    <location>
        <begin position="1"/>
        <end position="14"/>
    </location>
</feature>
<dbReference type="AlphaFoldDB" id="A0A5B0REA7"/>
<feature type="region of interest" description="Disordered" evidence="1">
    <location>
        <begin position="1"/>
        <end position="31"/>
    </location>
</feature>
<accession>A0A5B0REA7</accession>
<evidence type="ECO:0000256" key="1">
    <source>
        <dbReference type="SAM" id="MobiDB-lite"/>
    </source>
</evidence>
<evidence type="ECO:0000313" key="2">
    <source>
        <dbReference type="EMBL" id="KAA1124156.1"/>
    </source>
</evidence>
<feature type="compositionally biased region" description="Low complexity" evidence="1">
    <location>
        <begin position="15"/>
        <end position="27"/>
    </location>
</feature>